<evidence type="ECO:0000256" key="1">
    <source>
        <dbReference type="ARBA" id="ARBA00022737"/>
    </source>
</evidence>
<gene>
    <name evidence="4" type="ORF">BKA59DRAFT_268054</name>
</gene>
<protein>
    <submittedName>
        <fullName evidence="4">Ankyrin repeat-containing domain protein</fullName>
    </submittedName>
</protein>
<evidence type="ECO:0000256" key="2">
    <source>
        <dbReference type="ARBA" id="ARBA00023043"/>
    </source>
</evidence>
<dbReference type="PROSITE" id="PS50088">
    <property type="entry name" value="ANK_REPEAT"/>
    <property type="match status" value="2"/>
</dbReference>
<dbReference type="InterPro" id="IPR002110">
    <property type="entry name" value="Ankyrin_rpt"/>
</dbReference>
<dbReference type="SUPFAM" id="SSF48403">
    <property type="entry name" value="Ankyrin repeat"/>
    <property type="match status" value="1"/>
</dbReference>
<feature type="repeat" description="ANK" evidence="3">
    <location>
        <begin position="39"/>
        <end position="71"/>
    </location>
</feature>
<dbReference type="SMART" id="SM00248">
    <property type="entry name" value="ANK"/>
    <property type="match status" value="4"/>
</dbReference>
<dbReference type="PANTHER" id="PTHR24201">
    <property type="entry name" value="ANK_REP_REGION DOMAIN-CONTAINING PROTEIN"/>
    <property type="match status" value="1"/>
</dbReference>
<keyword evidence="2 3" id="KW-0040">ANK repeat</keyword>
<comment type="caution">
    <text evidence="4">The sequence shown here is derived from an EMBL/GenBank/DDBJ whole genome shotgun (WGS) entry which is preliminary data.</text>
</comment>
<sequence>MSVTKKGYTPLAVAISKSNKDVAKYLIEQGAKVNCFDPTYGSILHLAISKGDLDLVKLLLKSGADPEMVDTDYGESLVYTSTSSDGIKALIEAGEDMLGNDTFGRLPIHFAASNPDPSCFHFLLDECNEAHAKFVNTKDNDQWTPLMWAARSGSIATVHKLLSEDAECWTRSIDGGWSALKLANFAGRPPSFTEQLVPKKHSRVKEDGGEEEWEDSFHNVQTGDKKDSICDSCLVVSQDTPCQKIDSKLTNIRI</sequence>
<evidence type="ECO:0000313" key="5">
    <source>
        <dbReference type="Proteomes" id="UP000813427"/>
    </source>
</evidence>
<dbReference type="InterPro" id="IPR036770">
    <property type="entry name" value="Ankyrin_rpt-contain_sf"/>
</dbReference>
<keyword evidence="5" id="KW-1185">Reference proteome</keyword>
<accession>A0A8K0RQK9</accession>
<dbReference type="OrthoDB" id="5049080at2759"/>
<proteinExistence type="predicted"/>
<dbReference type="Pfam" id="PF12796">
    <property type="entry name" value="Ank_2"/>
    <property type="match status" value="2"/>
</dbReference>
<dbReference type="InterPro" id="IPR050776">
    <property type="entry name" value="Ank_Repeat/CDKN_Inhibitor"/>
</dbReference>
<name>A0A8K0RQK9_9HYPO</name>
<organism evidence="4 5">
    <name type="scientific">Fusarium tricinctum</name>
    <dbReference type="NCBI Taxonomy" id="61284"/>
    <lineage>
        <taxon>Eukaryota</taxon>
        <taxon>Fungi</taxon>
        <taxon>Dikarya</taxon>
        <taxon>Ascomycota</taxon>
        <taxon>Pezizomycotina</taxon>
        <taxon>Sordariomycetes</taxon>
        <taxon>Hypocreomycetidae</taxon>
        <taxon>Hypocreales</taxon>
        <taxon>Nectriaceae</taxon>
        <taxon>Fusarium</taxon>
        <taxon>Fusarium tricinctum species complex</taxon>
    </lineage>
</organism>
<dbReference type="EMBL" id="JAGPXF010000006">
    <property type="protein sequence ID" value="KAH7239035.1"/>
    <property type="molecule type" value="Genomic_DNA"/>
</dbReference>
<evidence type="ECO:0000313" key="4">
    <source>
        <dbReference type="EMBL" id="KAH7239035.1"/>
    </source>
</evidence>
<reference evidence="4" key="1">
    <citation type="journal article" date="2021" name="Nat. Commun.">
        <title>Genetic determinants of endophytism in the Arabidopsis root mycobiome.</title>
        <authorList>
            <person name="Mesny F."/>
            <person name="Miyauchi S."/>
            <person name="Thiergart T."/>
            <person name="Pickel B."/>
            <person name="Atanasova L."/>
            <person name="Karlsson M."/>
            <person name="Huettel B."/>
            <person name="Barry K.W."/>
            <person name="Haridas S."/>
            <person name="Chen C."/>
            <person name="Bauer D."/>
            <person name="Andreopoulos W."/>
            <person name="Pangilinan J."/>
            <person name="LaButti K."/>
            <person name="Riley R."/>
            <person name="Lipzen A."/>
            <person name="Clum A."/>
            <person name="Drula E."/>
            <person name="Henrissat B."/>
            <person name="Kohler A."/>
            <person name="Grigoriev I.V."/>
            <person name="Martin F.M."/>
            <person name="Hacquard S."/>
        </authorList>
    </citation>
    <scope>NUCLEOTIDE SEQUENCE</scope>
    <source>
        <strain evidence="4">MPI-SDFR-AT-0068</strain>
    </source>
</reference>
<dbReference type="Gene3D" id="1.25.40.20">
    <property type="entry name" value="Ankyrin repeat-containing domain"/>
    <property type="match status" value="2"/>
</dbReference>
<keyword evidence="1" id="KW-0677">Repeat</keyword>
<dbReference type="PROSITE" id="PS50297">
    <property type="entry name" value="ANK_REP_REGION"/>
    <property type="match status" value="2"/>
</dbReference>
<feature type="repeat" description="ANK" evidence="3">
    <location>
        <begin position="6"/>
        <end position="38"/>
    </location>
</feature>
<evidence type="ECO:0000256" key="3">
    <source>
        <dbReference type="PROSITE-ProRule" id="PRU00023"/>
    </source>
</evidence>
<dbReference type="Proteomes" id="UP000813427">
    <property type="component" value="Unassembled WGS sequence"/>
</dbReference>
<dbReference type="AlphaFoldDB" id="A0A8K0RQK9"/>